<keyword evidence="3 9" id="KW-0548">Nucleotidyltransferase</keyword>
<dbReference type="OrthoDB" id="9806661at2"/>
<keyword evidence="6 9" id="KW-0460">Magnesium</keyword>
<evidence type="ECO:0000256" key="3">
    <source>
        <dbReference type="ARBA" id="ARBA00022695"/>
    </source>
</evidence>
<dbReference type="CDD" id="cd02163">
    <property type="entry name" value="PPAT"/>
    <property type="match status" value="1"/>
</dbReference>
<comment type="caution">
    <text evidence="11">The sequence shown here is derived from an EMBL/GenBank/DDBJ whole genome shotgun (WGS) entry which is preliminary data.</text>
</comment>
<accession>A0A0R1TV81</accession>
<proteinExistence type="inferred from homology"/>
<evidence type="ECO:0000313" key="11">
    <source>
        <dbReference type="EMBL" id="KRL84116.1"/>
    </source>
</evidence>
<dbReference type="AlphaFoldDB" id="A0A0R1TV81"/>
<evidence type="ECO:0000256" key="2">
    <source>
        <dbReference type="ARBA" id="ARBA00022679"/>
    </source>
</evidence>
<dbReference type="Pfam" id="PF01467">
    <property type="entry name" value="CTP_transf_like"/>
    <property type="match status" value="1"/>
</dbReference>
<comment type="caution">
    <text evidence="9">Lacks conserved residue(s) required for the propagation of feature annotation.</text>
</comment>
<evidence type="ECO:0000256" key="5">
    <source>
        <dbReference type="ARBA" id="ARBA00022840"/>
    </source>
</evidence>
<dbReference type="PRINTS" id="PR01020">
    <property type="entry name" value="LPSBIOSNTHSS"/>
</dbReference>
<feature type="binding site" evidence="9">
    <location>
        <position position="73"/>
    </location>
    <ligand>
        <name>substrate</name>
    </ligand>
</feature>
<feature type="binding site" evidence="9">
    <location>
        <position position="8"/>
    </location>
    <ligand>
        <name>substrate</name>
    </ligand>
</feature>
<feature type="binding site" evidence="9">
    <location>
        <begin position="123"/>
        <end position="129"/>
    </location>
    <ligand>
        <name>ATP</name>
        <dbReference type="ChEBI" id="CHEBI:30616"/>
    </ligand>
</feature>
<dbReference type="PATRIC" id="fig|1423724.4.peg.1459"/>
<feature type="binding site" evidence="9">
    <location>
        <position position="98"/>
    </location>
    <ligand>
        <name>ATP</name>
        <dbReference type="ChEBI" id="CHEBI:30616"/>
    </ligand>
</feature>
<evidence type="ECO:0000259" key="10">
    <source>
        <dbReference type="Pfam" id="PF01467"/>
    </source>
</evidence>
<dbReference type="EMBL" id="AZFT01000053">
    <property type="protein sequence ID" value="KRL84116.1"/>
    <property type="molecule type" value="Genomic_DNA"/>
</dbReference>
<keyword evidence="2 9" id="KW-0808">Transferase</keyword>
<dbReference type="EC" id="2.7.7.3" evidence="9"/>
<comment type="pathway">
    <text evidence="9">Cofactor biosynthesis; coenzyme A biosynthesis; CoA from (R)-pantothenate: step 4/5.</text>
</comment>
<comment type="catalytic activity">
    <reaction evidence="8 9">
        <text>(R)-4'-phosphopantetheine + ATP + H(+) = 3'-dephospho-CoA + diphosphate</text>
        <dbReference type="Rhea" id="RHEA:19801"/>
        <dbReference type="ChEBI" id="CHEBI:15378"/>
        <dbReference type="ChEBI" id="CHEBI:30616"/>
        <dbReference type="ChEBI" id="CHEBI:33019"/>
        <dbReference type="ChEBI" id="CHEBI:57328"/>
        <dbReference type="ChEBI" id="CHEBI:61723"/>
        <dbReference type="EC" id="2.7.7.3"/>
    </reaction>
</comment>
<dbReference type="InterPro" id="IPR004821">
    <property type="entry name" value="Cyt_trans-like"/>
</dbReference>
<name>A0A0R1TV81_9LACO</name>
<reference evidence="11 12" key="1">
    <citation type="journal article" date="2015" name="Genome Announc.">
        <title>Expanding the biotechnology potential of lactobacilli through comparative genomics of 213 strains and associated genera.</title>
        <authorList>
            <person name="Sun Z."/>
            <person name="Harris H.M."/>
            <person name="McCann A."/>
            <person name="Guo C."/>
            <person name="Argimon S."/>
            <person name="Zhang W."/>
            <person name="Yang X."/>
            <person name="Jeffery I.B."/>
            <person name="Cooney J.C."/>
            <person name="Kagawa T.F."/>
            <person name="Liu W."/>
            <person name="Song Y."/>
            <person name="Salvetti E."/>
            <person name="Wrobel A."/>
            <person name="Rasinkangas P."/>
            <person name="Parkhill J."/>
            <person name="Rea M.C."/>
            <person name="O'Sullivan O."/>
            <person name="Ritari J."/>
            <person name="Douillard F.P."/>
            <person name="Paul Ross R."/>
            <person name="Yang R."/>
            <person name="Briner A.E."/>
            <person name="Felis G.E."/>
            <person name="de Vos W.M."/>
            <person name="Barrangou R."/>
            <person name="Klaenhammer T.R."/>
            <person name="Caufield P.W."/>
            <person name="Cui Y."/>
            <person name="Zhang H."/>
            <person name="O'Toole P.W."/>
        </authorList>
    </citation>
    <scope>NUCLEOTIDE SEQUENCE [LARGE SCALE GENOMIC DNA]</scope>
    <source>
        <strain evidence="11 12">DSM 16634</strain>
    </source>
</reference>
<feature type="binding site" evidence="9">
    <location>
        <position position="87"/>
    </location>
    <ligand>
        <name>substrate</name>
    </ligand>
</feature>
<dbReference type="PANTHER" id="PTHR21342">
    <property type="entry name" value="PHOSPHOPANTETHEINE ADENYLYLTRANSFERASE"/>
    <property type="match status" value="1"/>
</dbReference>
<comment type="subunit">
    <text evidence="9">Homohexamer.</text>
</comment>
<feature type="binding site" evidence="9">
    <location>
        <begin position="8"/>
        <end position="9"/>
    </location>
    <ligand>
        <name>ATP</name>
        <dbReference type="ChEBI" id="CHEBI:30616"/>
    </ligand>
</feature>
<dbReference type="PANTHER" id="PTHR21342:SF1">
    <property type="entry name" value="PHOSPHOPANTETHEINE ADENYLYLTRANSFERASE"/>
    <property type="match status" value="1"/>
</dbReference>
<dbReference type="Proteomes" id="UP000051324">
    <property type="component" value="Unassembled WGS sequence"/>
</dbReference>
<dbReference type="RefSeq" id="WP_025087951.1">
    <property type="nucleotide sequence ID" value="NZ_AZFT01000053.1"/>
</dbReference>
<dbReference type="NCBIfam" id="TIGR01510">
    <property type="entry name" value="coaD_prev_kdtB"/>
    <property type="match status" value="1"/>
</dbReference>
<feature type="binding site" evidence="9">
    <location>
        <position position="40"/>
    </location>
    <ligand>
        <name>substrate</name>
    </ligand>
</feature>
<evidence type="ECO:0000256" key="4">
    <source>
        <dbReference type="ARBA" id="ARBA00022741"/>
    </source>
</evidence>
<dbReference type="HAMAP" id="MF_00151">
    <property type="entry name" value="PPAT_bact"/>
    <property type="match status" value="1"/>
</dbReference>
<evidence type="ECO:0000256" key="9">
    <source>
        <dbReference type="HAMAP-Rule" id="MF_00151"/>
    </source>
</evidence>
<feature type="domain" description="Cytidyltransferase-like" evidence="10">
    <location>
        <begin position="4"/>
        <end position="133"/>
    </location>
</feature>
<dbReference type="eggNOG" id="COG0669">
    <property type="taxonomic scope" value="Bacteria"/>
</dbReference>
<feature type="binding site" evidence="9">
    <location>
        <position position="16"/>
    </location>
    <ligand>
        <name>ATP</name>
        <dbReference type="ChEBI" id="CHEBI:30616"/>
    </ligand>
</feature>
<dbReference type="GO" id="GO:0004595">
    <property type="term" value="F:pantetheine-phosphate adenylyltransferase activity"/>
    <property type="evidence" value="ECO:0007669"/>
    <property type="project" value="UniProtKB-UniRule"/>
</dbReference>
<dbReference type="InterPro" id="IPR001980">
    <property type="entry name" value="PPAT"/>
</dbReference>
<comment type="function">
    <text evidence="9">Reversibly transfers an adenylyl group from ATP to 4'-phosphopantetheine, yielding dephospho-CoA (dPCoA) and pyrophosphate.</text>
</comment>
<dbReference type="GO" id="GO:0005737">
    <property type="term" value="C:cytoplasm"/>
    <property type="evidence" value="ECO:0007669"/>
    <property type="project" value="UniProtKB-SubCell"/>
</dbReference>
<gene>
    <name evidence="9" type="primary">coaD</name>
    <name evidence="11" type="ORF">FC32_GL001396</name>
</gene>
<evidence type="ECO:0000256" key="1">
    <source>
        <dbReference type="ARBA" id="ARBA00022490"/>
    </source>
</evidence>
<organism evidence="11 12">
    <name type="scientific">Ligilactobacillus apodemi DSM 16634 = JCM 16172</name>
    <dbReference type="NCBI Taxonomy" id="1423724"/>
    <lineage>
        <taxon>Bacteria</taxon>
        <taxon>Bacillati</taxon>
        <taxon>Bacillota</taxon>
        <taxon>Bacilli</taxon>
        <taxon>Lactobacillales</taxon>
        <taxon>Lactobacillaceae</taxon>
        <taxon>Ligilactobacillus</taxon>
    </lineage>
</organism>
<comment type="similarity">
    <text evidence="9">Belongs to the bacterial CoaD family.</text>
</comment>
<keyword evidence="5 9" id="KW-0067">ATP-binding</keyword>
<dbReference type="Gene3D" id="3.40.50.620">
    <property type="entry name" value="HUPs"/>
    <property type="match status" value="1"/>
</dbReference>
<comment type="cofactor">
    <cofactor evidence="9">
        <name>Mg(2+)</name>
        <dbReference type="ChEBI" id="CHEBI:18420"/>
    </cofactor>
</comment>
<feature type="site" description="Transition state stabilizer" evidence="9">
    <location>
        <position position="16"/>
    </location>
</feature>
<dbReference type="STRING" id="1423724.FC32_GL001396"/>
<evidence type="ECO:0000256" key="8">
    <source>
        <dbReference type="ARBA" id="ARBA00029346"/>
    </source>
</evidence>
<dbReference type="UniPathway" id="UPA00241">
    <property type="reaction ID" value="UER00355"/>
</dbReference>
<dbReference type="InterPro" id="IPR014729">
    <property type="entry name" value="Rossmann-like_a/b/a_fold"/>
</dbReference>
<evidence type="ECO:0000256" key="6">
    <source>
        <dbReference type="ARBA" id="ARBA00022842"/>
    </source>
</evidence>
<evidence type="ECO:0000313" key="12">
    <source>
        <dbReference type="Proteomes" id="UP000051324"/>
    </source>
</evidence>
<evidence type="ECO:0000256" key="7">
    <source>
        <dbReference type="ARBA" id="ARBA00022993"/>
    </source>
</evidence>
<dbReference type="GO" id="GO:0005524">
    <property type="term" value="F:ATP binding"/>
    <property type="evidence" value="ECO:0007669"/>
    <property type="project" value="UniProtKB-KW"/>
</dbReference>
<dbReference type="NCBIfam" id="TIGR00125">
    <property type="entry name" value="cyt_tran_rel"/>
    <property type="match status" value="1"/>
</dbReference>
<dbReference type="GO" id="GO:0015937">
    <property type="term" value="P:coenzyme A biosynthetic process"/>
    <property type="evidence" value="ECO:0007669"/>
    <property type="project" value="UniProtKB-UniRule"/>
</dbReference>
<keyword evidence="4 9" id="KW-0547">Nucleotide-binding</keyword>
<keyword evidence="1 9" id="KW-0963">Cytoplasm</keyword>
<dbReference type="SUPFAM" id="SSF52374">
    <property type="entry name" value="Nucleotidylyl transferase"/>
    <property type="match status" value="1"/>
</dbReference>
<protein>
    <recommendedName>
        <fullName evidence="9">Phosphopantetheine adenylyltransferase</fullName>
        <ecNumber evidence="9">2.7.7.3</ecNumber>
    </recommendedName>
    <alternativeName>
        <fullName evidence="9">Dephospho-CoA pyrophosphorylase</fullName>
    </alternativeName>
    <alternativeName>
        <fullName evidence="9">Pantetheine-phosphate adenylyltransferase</fullName>
        <shortName evidence="9">PPAT</shortName>
    </alternativeName>
</protein>
<keyword evidence="7 9" id="KW-0173">Coenzyme A biosynthesis</keyword>
<keyword evidence="12" id="KW-1185">Reference proteome</keyword>
<sequence>MKAIFPGSFDPITNGHLDVIKRSAQLFEHVYVVILTNTAKKPLFSAEKRQMLVEDAIKDLSNVTVLLKEADLTVNVANQLGAQVIIRALRNAQDFEFEKNIAEMNKNLAPQIETMLLVTDPKYSFVSSSLVKEVARFKGDVSQLVSPLVLAELKKANKA</sequence>
<comment type="subcellular location">
    <subcellularLocation>
        <location evidence="9">Cytoplasm</location>
    </subcellularLocation>
</comment>